<keyword evidence="3" id="KW-1185">Reference proteome</keyword>
<protein>
    <recommendedName>
        <fullName evidence="1">NAD(P)-binding domain-containing protein</fullName>
    </recommendedName>
</protein>
<dbReference type="RefSeq" id="XP_005852233.1">
    <property type="nucleotide sequence ID" value="XM_005852171.1"/>
</dbReference>
<dbReference type="OMA" id="WLLKLKQ"/>
<feature type="non-terminal residue" evidence="2">
    <location>
        <position position="1"/>
    </location>
</feature>
<dbReference type="PANTHER" id="PTHR47285">
    <property type="entry name" value="PROTEIN TIC 62, CHLOROPLASTIC"/>
    <property type="match status" value="1"/>
</dbReference>
<accession>E1Z393</accession>
<name>E1Z393_CHLVA</name>
<feature type="non-terminal residue" evidence="2">
    <location>
        <position position="230"/>
    </location>
</feature>
<dbReference type="EMBL" id="GL433835">
    <property type="protein sequence ID" value="EFN60131.1"/>
    <property type="molecule type" value="Genomic_DNA"/>
</dbReference>
<dbReference type="STRING" id="554065.E1Z393"/>
<proteinExistence type="predicted"/>
<dbReference type="PANTHER" id="PTHR47285:SF1">
    <property type="entry name" value="PROTEIN TIC 62, CHLOROPLASTIC"/>
    <property type="match status" value="1"/>
</dbReference>
<dbReference type="KEGG" id="cvr:CHLNCDRAFT_17399"/>
<dbReference type="InParanoid" id="E1Z393"/>
<dbReference type="InterPro" id="IPR036291">
    <property type="entry name" value="NAD(P)-bd_dom_sf"/>
</dbReference>
<reference evidence="2 3" key="1">
    <citation type="journal article" date="2010" name="Plant Cell">
        <title>The Chlorella variabilis NC64A genome reveals adaptation to photosymbiosis, coevolution with viruses, and cryptic sex.</title>
        <authorList>
            <person name="Blanc G."/>
            <person name="Duncan G."/>
            <person name="Agarkova I."/>
            <person name="Borodovsky M."/>
            <person name="Gurnon J."/>
            <person name="Kuo A."/>
            <person name="Lindquist E."/>
            <person name="Lucas S."/>
            <person name="Pangilinan J."/>
            <person name="Polle J."/>
            <person name="Salamov A."/>
            <person name="Terry A."/>
            <person name="Yamada T."/>
            <person name="Dunigan D.D."/>
            <person name="Grigoriev I.V."/>
            <person name="Claverie J.M."/>
            <person name="Van Etten J.L."/>
        </authorList>
    </citation>
    <scope>NUCLEOTIDE SEQUENCE [LARGE SCALE GENOMIC DNA]</scope>
    <source>
        <strain evidence="2 3">NC64A</strain>
    </source>
</reference>
<gene>
    <name evidence="2" type="ORF">CHLNCDRAFT_17399</name>
</gene>
<dbReference type="OrthoDB" id="419598at2759"/>
<dbReference type="InterPro" id="IPR044719">
    <property type="entry name" value="TIC62"/>
</dbReference>
<dbReference type="Pfam" id="PF13460">
    <property type="entry name" value="NAD_binding_10"/>
    <property type="match status" value="1"/>
</dbReference>
<evidence type="ECO:0000313" key="3">
    <source>
        <dbReference type="Proteomes" id="UP000008141"/>
    </source>
</evidence>
<dbReference type="InterPro" id="IPR016040">
    <property type="entry name" value="NAD(P)-bd_dom"/>
</dbReference>
<dbReference type="Proteomes" id="UP000008141">
    <property type="component" value="Unassembled WGS sequence"/>
</dbReference>
<dbReference type="FunCoup" id="E1Z393">
    <property type="interactions" value="941"/>
</dbReference>
<organism evidence="3">
    <name type="scientific">Chlorella variabilis</name>
    <name type="common">Green alga</name>
    <dbReference type="NCBI Taxonomy" id="554065"/>
    <lineage>
        <taxon>Eukaryota</taxon>
        <taxon>Viridiplantae</taxon>
        <taxon>Chlorophyta</taxon>
        <taxon>core chlorophytes</taxon>
        <taxon>Trebouxiophyceae</taxon>
        <taxon>Chlorellales</taxon>
        <taxon>Chlorellaceae</taxon>
        <taxon>Chlorella clade</taxon>
        <taxon>Chlorella</taxon>
    </lineage>
</organism>
<dbReference type="AlphaFoldDB" id="E1Z393"/>
<dbReference type="SUPFAM" id="SSF51735">
    <property type="entry name" value="NAD(P)-binding Rossmann-fold domains"/>
    <property type="match status" value="1"/>
</dbReference>
<dbReference type="eggNOG" id="KOG1203">
    <property type="taxonomic scope" value="Eukaryota"/>
</dbReference>
<dbReference type="GeneID" id="17359485"/>
<evidence type="ECO:0000259" key="1">
    <source>
        <dbReference type="Pfam" id="PF13460"/>
    </source>
</evidence>
<dbReference type="Gene3D" id="3.40.50.720">
    <property type="entry name" value="NAD(P)-binding Rossmann-like Domain"/>
    <property type="match status" value="1"/>
</dbReference>
<evidence type="ECO:0000313" key="2">
    <source>
        <dbReference type="EMBL" id="EFN60131.1"/>
    </source>
</evidence>
<sequence length="230" mass="24277">TPTVFVAGATGRLGARIVRELLGQGFKVRAGVRSAEKAENFLSIASSYGLLSKEELGRLQVRRSPAMYGAHVVCAVGASESELGDLSAPRRIDGDGATRLVQAATTAGVDQFVLVTSLGTGKIGFPAGVLNLFGGVLVFKRKAEEALEASGLPYVIVRPGGMERPRDDYKLTHNVKLATRDKLFGGQVSRLQVAELVAAAVANPELAENKVLEVVAETAAPMRSYDELLA</sequence>
<feature type="domain" description="NAD(P)-binding" evidence="1">
    <location>
        <begin position="8"/>
        <end position="204"/>
    </location>
</feature>